<evidence type="ECO:0000256" key="6">
    <source>
        <dbReference type="ARBA" id="ARBA00024916"/>
    </source>
</evidence>
<evidence type="ECO:0000259" key="8">
    <source>
        <dbReference type="Pfam" id="PF01272"/>
    </source>
</evidence>
<dbReference type="Gene3D" id="3.10.50.30">
    <property type="entry name" value="Transcription elongation factor, GreA/GreB, C-terminal domain"/>
    <property type="match status" value="1"/>
</dbReference>
<feature type="domain" description="Transcription elongation factor GreA/GreB N-terminal" evidence="9">
    <location>
        <begin position="20"/>
        <end position="89"/>
    </location>
</feature>
<comment type="function">
    <text evidence="6">Necessary for efficient RNA polymerase transcription elongation past template-encoded arresting sites. The arresting sites in DNA have the property of trapping a certain fraction of elongating RNA polymerases that pass through, resulting in locked ternary complexes. Cleavage of the nascent transcript by cleavage factors such as GreA or GreB allows the resumption of elongation from the new 3'terminus. GreA releases sequences of 2 to 3 nucleotides.</text>
</comment>
<reference evidence="10" key="1">
    <citation type="journal article" date="2022" name="Cell">
        <title>Repeat-based holocentromeres influence genome architecture and karyotype evolution.</title>
        <authorList>
            <person name="Hofstatter P.G."/>
            <person name="Thangavel G."/>
            <person name="Lux T."/>
            <person name="Neumann P."/>
            <person name="Vondrak T."/>
            <person name="Novak P."/>
            <person name="Zhang M."/>
            <person name="Costa L."/>
            <person name="Castellani M."/>
            <person name="Scott A."/>
            <person name="Toegelov H."/>
            <person name="Fuchs J."/>
            <person name="Mata-Sucre Y."/>
            <person name="Dias Y."/>
            <person name="Vanzela A.L.L."/>
            <person name="Huettel B."/>
            <person name="Almeida C.C.S."/>
            <person name="Simkova H."/>
            <person name="Souza G."/>
            <person name="Pedrosa-Harand A."/>
            <person name="Macas J."/>
            <person name="Mayer K.F.X."/>
            <person name="Houben A."/>
            <person name="Marques A."/>
        </authorList>
    </citation>
    <scope>NUCLEOTIDE SEQUENCE</scope>
    <source>
        <strain evidence="10">RhyBre1mFocal</strain>
    </source>
</reference>
<keyword evidence="4" id="KW-0238">DNA-binding</keyword>
<evidence type="ECO:0000256" key="2">
    <source>
        <dbReference type="ARBA" id="ARBA00013729"/>
    </source>
</evidence>
<proteinExistence type="inferred from homology"/>
<dbReference type="PANTHER" id="PTHR30437">
    <property type="entry name" value="TRANSCRIPTION ELONGATION FACTOR GREA"/>
    <property type="match status" value="1"/>
</dbReference>
<comment type="similarity">
    <text evidence="1">Belongs to the GreA/GreB family.</text>
</comment>
<dbReference type="PANTHER" id="PTHR30437:SF4">
    <property type="entry name" value="TRANSCRIPTION ELONGATION FACTOR GREA"/>
    <property type="match status" value="1"/>
</dbReference>
<dbReference type="AlphaFoldDB" id="A0A9Q0BY33"/>
<dbReference type="PROSITE" id="PS00830">
    <property type="entry name" value="GREAB_2"/>
    <property type="match status" value="1"/>
</dbReference>
<evidence type="ECO:0000256" key="4">
    <source>
        <dbReference type="ARBA" id="ARBA00023125"/>
    </source>
</evidence>
<sequence>MIDRPHTEGDTVASDAPQTFLTQEAYDRLAAELEHLSTTGREEIAKRIEAAREEGDLKENGGYHAAKDEQGKQEARIRTLQQLLKEAVVSEAPPSRGIVESGTVITALVAGGEEVFLLGNREIATGSDLDVYSEASPLGAAILGLKVGEKTSYTAPNGREIAVEILGVDTYTG</sequence>
<evidence type="ECO:0000256" key="1">
    <source>
        <dbReference type="ARBA" id="ARBA00008213"/>
    </source>
</evidence>
<evidence type="ECO:0000259" key="9">
    <source>
        <dbReference type="Pfam" id="PF03449"/>
    </source>
</evidence>
<dbReference type="PROSITE" id="PS00829">
    <property type="entry name" value="GREAB_1"/>
    <property type="match status" value="1"/>
</dbReference>
<dbReference type="SUPFAM" id="SSF46557">
    <property type="entry name" value="GreA transcript cleavage protein, N-terminal domain"/>
    <property type="match status" value="1"/>
</dbReference>
<accession>A0A9Q0BY33</accession>
<dbReference type="GO" id="GO:0003677">
    <property type="term" value="F:DNA binding"/>
    <property type="evidence" value="ECO:0007669"/>
    <property type="project" value="UniProtKB-KW"/>
</dbReference>
<dbReference type="InterPro" id="IPR001437">
    <property type="entry name" value="Tscrpt_elong_fac_GreA/B_C"/>
</dbReference>
<dbReference type="InterPro" id="IPR018151">
    <property type="entry name" value="TF_GreA/GreB_CS"/>
</dbReference>
<evidence type="ECO:0000313" key="11">
    <source>
        <dbReference type="Proteomes" id="UP001151287"/>
    </source>
</evidence>
<dbReference type="Pfam" id="PF01272">
    <property type="entry name" value="GreA_GreB"/>
    <property type="match status" value="1"/>
</dbReference>
<dbReference type="InterPro" id="IPR036805">
    <property type="entry name" value="Tscrpt_elong_fac_GreA/B_N_sf"/>
</dbReference>
<feature type="domain" description="Transcription elongation factor GreA/GreB C-terminal" evidence="8">
    <location>
        <begin position="98"/>
        <end position="169"/>
    </location>
</feature>
<dbReference type="Pfam" id="PF03449">
    <property type="entry name" value="GreA_GreB_N"/>
    <property type="match status" value="1"/>
</dbReference>
<name>A0A9Q0BY33_9POAL</name>
<dbReference type="InterPro" id="IPR028624">
    <property type="entry name" value="Tscrpt_elong_fac_GreA/B"/>
</dbReference>
<protein>
    <recommendedName>
        <fullName evidence="2">Transcription elongation factor GreA</fullName>
    </recommendedName>
    <alternativeName>
        <fullName evidence="7">Transcript cleavage factor GreA</fullName>
    </alternativeName>
</protein>
<evidence type="ECO:0000313" key="10">
    <source>
        <dbReference type="EMBL" id="KAJ1681498.1"/>
    </source>
</evidence>
<dbReference type="PIRSF" id="PIRSF006092">
    <property type="entry name" value="GreA_GreB"/>
    <property type="match status" value="1"/>
</dbReference>
<dbReference type="GO" id="GO:0032784">
    <property type="term" value="P:regulation of DNA-templated transcription elongation"/>
    <property type="evidence" value="ECO:0007669"/>
    <property type="project" value="InterPro"/>
</dbReference>
<dbReference type="SUPFAM" id="SSF54534">
    <property type="entry name" value="FKBP-like"/>
    <property type="match status" value="1"/>
</dbReference>
<evidence type="ECO:0000256" key="3">
    <source>
        <dbReference type="ARBA" id="ARBA00023015"/>
    </source>
</evidence>
<keyword evidence="3" id="KW-0805">Transcription regulation</keyword>
<dbReference type="NCBIfam" id="NF001262">
    <property type="entry name" value="PRK00226.1-3"/>
    <property type="match status" value="1"/>
</dbReference>
<dbReference type="FunFam" id="1.10.287.180:FF:000001">
    <property type="entry name" value="Transcription elongation factor GreA"/>
    <property type="match status" value="1"/>
</dbReference>
<organism evidence="10 11">
    <name type="scientific">Rhynchospora breviuscula</name>
    <dbReference type="NCBI Taxonomy" id="2022672"/>
    <lineage>
        <taxon>Eukaryota</taxon>
        <taxon>Viridiplantae</taxon>
        <taxon>Streptophyta</taxon>
        <taxon>Embryophyta</taxon>
        <taxon>Tracheophyta</taxon>
        <taxon>Spermatophyta</taxon>
        <taxon>Magnoliopsida</taxon>
        <taxon>Liliopsida</taxon>
        <taxon>Poales</taxon>
        <taxon>Cyperaceae</taxon>
        <taxon>Cyperoideae</taxon>
        <taxon>Rhynchosporeae</taxon>
        <taxon>Rhynchospora</taxon>
    </lineage>
</organism>
<dbReference type="GO" id="GO:0006354">
    <property type="term" value="P:DNA-templated transcription elongation"/>
    <property type="evidence" value="ECO:0007669"/>
    <property type="project" value="TreeGrafter"/>
</dbReference>
<dbReference type="InterPro" id="IPR022691">
    <property type="entry name" value="Tscrpt_elong_fac_GreA/B_N"/>
</dbReference>
<dbReference type="InterPro" id="IPR023459">
    <property type="entry name" value="Tscrpt_elong_fac_GreA/B_fam"/>
</dbReference>
<comment type="caution">
    <text evidence="10">The sequence shown here is derived from an EMBL/GenBank/DDBJ whole genome shotgun (WGS) entry which is preliminary data.</text>
</comment>
<dbReference type="Proteomes" id="UP001151287">
    <property type="component" value="Unassembled WGS sequence"/>
</dbReference>
<gene>
    <name evidence="10" type="ORF">LUZ63_023280</name>
</gene>
<dbReference type="GO" id="GO:0070063">
    <property type="term" value="F:RNA polymerase binding"/>
    <property type="evidence" value="ECO:0007669"/>
    <property type="project" value="InterPro"/>
</dbReference>
<dbReference type="EMBL" id="JAMQYH010001042">
    <property type="protein sequence ID" value="KAJ1681498.1"/>
    <property type="molecule type" value="Genomic_DNA"/>
</dbReference>
<dbReference type="OrthoDB" id="10563047at2759"/>
<dbReference type="HAMAP" id="MF_00105">
    <property type="entry name" value="GreA_GreB"/>
    <property type="match status" value="1"/>
</dbReference>
<dbReference type="InterPro" id="IPR036953">
    <property type="entry name" value="GreA/GreB_C_sf"/>
</dbReference>
<dbReference type="Gene3D" id="1.10.287.180">
    <property type="entry name" value="Transcription elongation factor, GreA/GreB, N-terminal domain"/>
    <property type="match status" value="1"/>
</dbReference>
<evidence type="ECO:0000256" key="7">
    <source>
        <dbReference type="ARBA" id="ARBA00030776"/>
    </source>
</evidence>
<keyword evidence="5" id="KW-0804">Transcription</keyword>
<keyword evidence="11" id="KW-1185">Reference proteome</keyword>
<evidence type="ECO:0000256" key="5">
    <source>
        <dbReference type="ARBA" id="ARBA00023163"/>
    </source>
</evidence>